<gene>
    <name evidence="3" type="ORF">EW093_00725</name>
</gene>
<organism evidence="3 4">
    <name type="scientific">Thiospirochaeta perfilievii</name>
    <dbReference type="NCBI Taxonomy" id="252967"/>
    <lineage>
        <taxon>Bacteria</taxon>
        <taxon>Pseudomonadati</taxon>
        <taxon>Spirochaetota</taxon>
        <taxon>Spirochaetia</taxon>
        <taxon>Spirochaetales</taxon>
        <taxon>Spirochaetaceae</taxon>
        <taxon>Thiospirochaeta</taxon>
    </lineage>
</organism>
<evidence type="ECO:0000256" key="2">
    <source>
        <dbReference type="PIRSR" id="PIRSR613078-2"/>
    </source>
</evidence>
<proteinExistence type="predicted"/>
<dbReference type="SMART" id="SM00855">
    <property type="entry name" value="PGAM"/>
    <property type="match status" value="1"/>
</dbReference>
<dbReference type="Proteomes" id="UP000323824">
    <property type="component" value="Chromosome"/>
</dbReference>
<dbReference type="Gene3D" id="3.40.50.1240">
    <property type="entry name" value="Phosphoglycerate mutase-like"/>
    <property type="match status" value="1"/>
</dbReference>
<reference evidence="3 4" key="1">
    <citation type="submission" date="2019-02" db="EMBL/GenBank/DDBJ databases">
        <authorList>
            <person name="Fomenkov A."/>
            <person name="Dubinina G."/>
            <person name="Grabovich M."/>
            <person name="Vincze T."/>
            <person name="Roberts R.J."/>
        </authorList>
    </citation>
    <scope>NUCLEOTIDE SEQUENCE [LARGE SCALE GENOMIC DNA]</scope>
    <source>
        <strain evidence="3 4">P</strain>
    </source>
</reference>
<dbReference type="GO" id="GO:0016791">
    <property type="term" value="F:phosphatase activity"/>
    <property type="evidence" value="ECO:0007669"/>
    <property type="project" value="TreeGrafter"/>
</dbReference>
<feature type="binding site" evidence="2">
    <location>
        <begin position="18"/>
        <end position="25"/>
    </location>
    <ligand>
        <name>substrate</name>
    </ligand>
</feature>
<evidence type="ECO:0000313" key="4">
    <source>
        <dbReference type="Proteomes" id="UP000323824"/>
    </source>
</evidence>
<dbReference type="PANTHER" id="PTHR48100:SF1">
    <property type="entry name" value="HISTIDINE PHOSPHATASE FAMILY PROTEIN-RELATED"/>
    <property type="match status" value="1"/>
</dbReference>
<dbReference type="InterPro" id="IPR050275">
    <property type="entry name" value="PGM_Phosphatase"/>
</dbReference>
<dbReference type="InterPro" id="IPR013078">
    <property type="entry name" value="His_Pase_superF_clade-1"/>
</dbReference>
<feature type="active site" description="Tele-phosphohistidine intermediate" evidence="1">
    <location>
        <position position="19"/>
    </location>
</feature>
<feature type="binding site" evidence="2">
    <location>
        <position position="67"/>
    </location>
    <ligand>
        <name>substrate</name>
    </ligand>
</feature>
<dbReference type="GO" id="GO:0005737">
    <property type="term" value="C:cytoplasm"/>
    <property type="evidence" value="ECO:0007669"/>
    <property type="project" value="TreeGrafter"/>
</dbReference>
<evidence type="ECO:0000313" key="3">
    <source>
        <dbReference type="EMBL" id="QEN03289.1"/>
    </source>
</evidence>
<dbReference type="PANTHER" id="PTHR48100">
    <property type="entry name" value="BROAD-SPECIFICITY PHOSPHATASE YOR283W-RELATED"/>
    <property type="match status" value="1"/>
</dbReference>
<sequence length="201" mass="22870">MSKLYFKGYKVVELVFIRHGQTNWNLEGKLQGIIDIPLNDRGVEEAILLSSKIDKEFKKIISSPLDRALKTAQIVNNNLNIPIELEERIMERNFGELAGQEASFVKTMRESTKDYGVETIKDFTNKLLDFLGDCSKLESGRYLVFTHGGVIISLLSHLSSNKINWENTPIKNCSLTGLKYSQNWEIDFINSHALDINKISC</sequence>
<dbReference type="InterPro" id="IPR029033">
    <property type="entry name" value="His_PPase_superfam"/>
</dbReference>
<accession>A0A5C1Q8J6</accession>
<dbReference type="KEGG" id="sper:EW093_00725"/>
<reference evidence="3 4" key="2">
    <citation type="submission" date="2019-09" db="EMBL/GenBank/DDBJ databases">
        <title>Complete Genome Sequence and Methylome Analysis of free living Spirochaetas.</title>
        <authorList>
            <person name="Leshcheva N."/>
            <person name="Mikheeva N."/>
        </authorList>
    </citation>
    <scope>NUCLEOTIDE SEQUENCE [LARGE SCALE GENOMIC DNA]</scope>
    <source>
        <strain evidence="3 4">P</strain>
    </source>
</reference>
<evidence type="ECO:0000256" key="1">
    <source>
        <dbReference type="PIRSR" id="PIRSR613078-1"/>
    </source>
</evidence>
<dbReference type="Pfam" id="PF00300">
    <property type="entry name" value="His_Phos_1"/>
    <property type="match status" value="1"/>
</dbReference>
<dbReference type="CDD" id="cd07067">
    <property type="entry name" value="HP_PGM_like"/>
    <property type="match status" value="1"/>
</dbReference>
<keyword evidence="4" id="KW-1185">Reference proteome</keyword>
<name>A0A5C1Q8J6_9SPIO</name>
<protein>
    <submittedName>
        <fullName evidence="3">Histidine phosphatase family protein</fullName>
    </submittedName>
</protein>
<dbReference type="AlphaFoldDB" id="A0A5C1Q8J6"/>
<feature type="active site" description="Proton donor/acceptor" evidence="1">
    <location>
        <position position="91"/>
    </location>
</feature>
<dbReference type="SUPFAM" id="SSF53254">
    <property type="entry name" value="Phosphoglycerate mutase-like"/>
    <property type="match status" value="1"/>
</dbReference>
<dbReference type="OrthoDB" id="9781415at2"/>
<dbReference type="EMBL" id="CP035807">
    <property type="protein sequence ID" value="QEN03289.1"/>
    <property type="molecule type" value="Genomic_DNA"/>
</dbReference>